<feature type="transmembrane region" description="Helical" evidence="2">
    <location>
        <begin position="134"/>
        <end position="153"/>
    </location>
</feature>
<keyword evidence="2" id="KW-1133">Transmembrane helix</keyword>
<protein>
    <submittedName>
        <fullName evidence="4">Sensor histidine kinase KdpD</fullName>
    </submittedName>
</protein>
<reference evidence="4" key="2">
    <citation type="journal article" date="2014" name="ISME J.">
        <title>Microbial stratification in low pH oxic and suboxic macroscopic growths along an acid mine drainage.</title>
        <authorList>
            <person name="Mendez-Garcia C."/>
            <person name="Mesa V."/>
            <person name="Sprenger R.R."/>
            <person name="Richter M."/>
            <person name="Diez M.S."/>
            <person name="Solano J."/>
            <person name="Bargiela R."/>
            <person name="Golyshina O.V."/>
            <person name="Manteca A."/>
            <person name="Ramos J.L."/>
            <person name="Gallego J.R."/>
            <person name="Llorente I."/>
            <person name="Martins Dos Santos V.A."/>
            <person name="Jensen O.N."/>
            <person name="Pelaez A.I."/>
            <person name="Sanchez J."/>
            <person name="Ferrer M."/>
        </authorList>
    </citation>
    <scope>NUCLEOTIDE SEQUENCE</scope>
</reference>
<gene>
    <name evidence="4" type="ORF">B1B_12785</name>
</gene>
<dbReference type="InterPro" id="IPR052023">
    <property type="entry name" value="Histidine_kinase_KdpD"/>
</dbReference>
<dbReference type="Gene3D" id="3.40.50.620">
    <property type="entry name" value="HUPs"/>
    <property type="match status" value="1"/>
</dbReference>
<dbReference type="EMBL" id="AUZY01008399">
    <property type="protein sequence ID" value="EQD45992.1"/>
    <property type="molecule type" value="Genomic_DNA"/>
</dbReference>
<evidence type="ECO:0000313" key="4">
    <source>
        <dbReference type="EMBL" id="EQD45992.1"/>
    </source>
</evidence>
<sequence length="163" mass="17269">MAVHVGSGDGLRARPSPHLDEQRSLVARLGGSFREVLGADVADALVQVARAENATQIVLGASHRSRWTRLSAGSVVSSVIAKSGEALDVHVISPPARASSEEPGSPQSGRERWAALRTTRCLRRERSVSRRRRMIGLLVAVVSLPLLTVGLAATRGDLPLGTV</sequence>
<dbReference type="PANTHER" id="PTHR45569:SF1">
    <property type="entry name" value="SENSOR PROTEIN KDPD"/>
    <property type="match status" value="1"/>
</dbReference>
<reference evidence="4" key="1">
    <citation type="submission" date="2013-08" db="EMBL/GenBank/DDBJ databases">
        <authorList>
            <person name="Mendez C."/>
            <person name="Richter M."/>
            <person name="Ferrer M."/>
            <person name="Sanchez J."/>
        </authorList>
    </citation>
    <scope>NUCLEOTIDE SEQUENCE</scope>
</reference>
<evidence type="ECO:0000259" key="3">
    <source>
        <dbReference type="Pfam" id="PF00582"/>
    </source>
</evidence>
<dbReference type="InterPro" id="IPR006016">
    <property type="entry name" value="UspA"/>
</dbReference>
<comment type="caution">
    <text evidence="4">The sequence shown here is derived from an EMBL/GenBank/DDBJ whole genome shotgun (WGS) entry which is preliminary data.</text>
</comment>
<keyword evidence="2" id="KW-0812">Transmembrane</keyword>
<evidence type="ECO:0000256" key="1">
    <source>
        <dbReference type="SAM" id="MobiDB-lite"/>
    </source>
</evidence>
<accession>T0ZND5</accession>
<dbReference type="AlphaFoldDB" id="T0ZND5"/>
<keyword evidence="4" id="KW-0418">Kinase</keyword>
<name>T0ZND5_9ZZZZ</name>
<dbReference type="GO" id="GO:0000155">
    <property type="term" value="F:phosphorelay sensor kinase activity"/>
    <property type="evidence" value="ECO:0007669"/>
    <property type="project" value="TreeGrafter"/>
</dbReference>
<feature type="domain" description="UspA" evidence="3">
    <location>
        <begin position="34"/>
        <end position="83"/>
    </location>
</feature>
<dbReference type="PANTHER" id="PTHR45569">
    <property type="entry name" value="SENSOR PROTEIN KDPD"/>
    <property type="match status" value="1"/>
</dbReference>
<evidence type="ECO:0000256" key="2">
    <source>
        <dbReference type="SAM" id="Phobius"/>
    </source>
</evidence>
<proteinExistence type="predicted"/>
<feature type="region of interest" description="Disordered" evidence="1">
    <location>
        <begin position="1"/>
        <end position="20"/>
    </location>
</feature>
<keyword evidence="4" id="KW-0808">Transferase</keyword>
<feature type="non-terminal residue" evidence="4">
    <location>
        <position position="163"/>
    </location>
</feature>
<dbReference type="GO" id="GO:0005886">
    <property type="term" value="C:plasma membrane"/>
    <property type="evidence" value="ECO:0007669"/>
    <property type="project" value="TreeGrafter"/>
</dbReference>
<dbReference type="SUPFAM" id="SSF52402">
    <property type="entry name" value="Adenine nucleotide alpha hydrolases-like"/>
    <property type="match status" value="1"/>
</dbReference>
<organism evidence="4">
    <name type="scientific">mine drainage metagenome</name>
    <dbReference type="NCBI Taxonomy" id="410659"/>
    <lineage>
        <taxon>unclassified sequences</taxon>
        <taxon>metagenomes</taxon>
        <taxon>ecological metagenomes</taxon>
    </lineage>
</organism>
<dbReference type="Pfam" id="PF00582">
    <property type="entry name" value="Usp"/>
    <property type="match status" value="1"/>
</dbReference>
<dbReference type="InterPro" id="IPR014729">
    <property type="entry name" value="Rossmann-like_a/b/a_fold"/>
</dbReference>
<keyword evidence="2" id="KW-0472">Membrane</keyword>